<dbReference type="GO" id="GO:0000976">
    <property type="term" value="F:transcription cis-regulatory region binding"/>
    <property type="evidence" value="ECO:0007669"/>
    <property type="project" value="TreeGrafter"/>
</dbReference>
<reference evidence="10" key="1">
    <citation type="journal article" date="2018" name="Int. J. Syst. Evol. Microbiol.">
        <title>Carboxylicivirga sediminis sp. nov., isolated from coastal sediment.</title>
        <authorList>
            <person name="Wang F.Q."/>
            <person name="Ren L.H."/>
            <person name="Zou R.J."/>
            <person name="Sun Y.Z."/>
            <person name="Liu X.J."/>
            <person name="Jiang F."/>
            <person name="Liu L.J."/>
        </authorList>
    </citation>
    <scope>NUCLEOTIDE SEQUENCE</scope>
    <source>
        <strain evidence="10">JR1</strain>
    </source>
</reference>
<dbReference type="SMART" id="SM00448">
    <property type="entry name" value="REC"/>
    <property type="match status" value="1"/>
</dbReference>
<proteinExistence type="predicted"/>
<dbReference type="InterPro" id="IPR039420">
    <property type="entry name" value="WalR-like"/>
</dbReference>
<dbReference type="CDD" id="cd17624">
    <property type="entry name" value="REC_OmpR_PmrA-like"/>
    <property type="match status" value="1"/>
</dbReference>
<dbReference type="Gene3D" id="6.10.250.690">
    <property type="match status" value="1"/>
</dbReference>
<evidence type="ECO:0000256" key="6">
    <source>
        <dbReference type="PROSITE-ProRule" id="PRU00169"/>
    </source>
</evidence>
<feature type="domain" description="Response regulatory" evidence="8">
    <location>
        <begin position="2"/>
        <end position="115"/>
    </location>
</feature>
<dbReference type="PANTHER" id="PTHR48111:SF22">
    <property type="entry name" value="REGULATOR OF RPOS"/>
    <property type="match status" value="1"/>
</dbReference>
<dbReference type="InterPro" id="IPR001867">
    <property type="entry name" value="OmpR/PhoB-type_DNA-bd"/>
</dbReference>
<evidence type="ECO:0000256" key="3">
    <source>
        <dbReference type="ARBA" id="ARBA00023015"/>
    </source>
</evidence>
<name>A0A941F6D1_9BACT</name>
<evidence type="ECO:0000313" key="11">
    <source>
        <dbReference type="Proteomes" id="UP000679220"/>
    </source>
</evidence>
<dbReference type="PROSITE" id="PS51755">
    <property type="entry name" value="OMPR_PHOB"/>
    <property type="match status" value="1"/>
</dbReference>
<dbReference type="SUPFAM" id="SSF52172">
    <property type="entry name" value="CheY-like"/>
    <property type="match status" value="1"/>
</dbReference>
<dbReference type="Pfam" id="PF00072">
    <property type="entry name" value="Response_reg"/>
    <property type="match status" value="1"/>
</dbReference>
<dbReference type="GO" id="GO:0000156">
    <property type="term" value="F:phosphorelay response regulator activity"/>
    <property type="evidence" value="ECO:0007669"/>
    <property type="project" value="TreeGrafter"/>
</dbReference>
<keyword evidence="4 7" id="KW-0238">DNA-binding</keyword>
<dbReference type="GO" id="GO:0005829">
    <property type="term" value="C:cytosol"/>
    <property type="evidence" value="ECO:0007669"/>
    <property type="project" value="TreeGrafter"/>
</dbReference>
<dbReference type="Gene3D" id="1.10.10.10">
    <property type="entry name" value="Winged helix-like DNA-binding domain superfamily/Winged helix DNA-binding domain"/>
    <property type="match status" value="1"/>
</dbReference>
<evidence type="ECO:0000256" key="2">
    <source>
        <dbReference type="ARBA" id="ARBA00023012"/>
    </source>
</evidence>
<protein>
    <submittedName>
        <fullName evidence="10">Response regulator transcription factor</fullName>
    </submittedName>
</protein>
<evidence type="ECO:0000256" key="7">
    <source>
        <dbReference type="PROSITE-ProRule" id="PRU01091"/>
    </source>
</evidence>
<accession>A0A941F6D1</accession>
<keyword evidence="3" id="KW-0805">Transcription regulation</keyword>
<dbReference type="AlphaFoldDB" id="A0A941F6D1"/>
<dbReference type="InterPro" id="IPR001789">
    <property type="entry name" value="Sig_transdc_resp-reg_receiver"/>
</dbReference>
<feature type="DNA-binding region" description="OmpR/PhoB-type" evidence="7">
    <location>
        <begin position="123"/>
        <end position="223"/>
    </location>
</feature>
<dbReference type="GO" id="GO:0006355">
    <property type="term" value="P:regulation of DNA-templated transcription"/>
    <property type="evidence" value="ECO:0007669"/>
    <property type="project" value="InterPro"/>
</dbReference>
<evidence type="ECO:0000256" key="1">
    <source>
        <dbReference type="ARBA" id="ARBA00022553"/>
    </source>
</evidence>
<evidence type="ECO:0000313" key="10">
    <source>
        <dbReference type="EMBL" id="MBR8536530.1"/>
    </source>
</evidence>
<feature type="modified residue" description="4-aspartylphosphate" evidence="6">
    <location>
        <position position="50"/>
    </location>
</feature>
<keyword evidence="2" id="KW-0902">Two-component regulatory system</keyword>
<keyword evidence="1 6" id="KW-0597">Phosphoprotein</keyword>
<dbReference type="Proteomes" id="UP000679220">
    <property type="component" value="Unassembled WGS sequence"/>
</dbReference>
<organism evidence="10 11">
    <name type="scientific">Carboxylicivirga sediminis</name>
    <dbReference type="NCBI Taxonomy" id="2006564"/>
    <lineage>
        <taxon>Bacteria</taxon>
        <taxon>Pseudomonadati</taxon>
        <taxon>Bacteroidota</taxon>
        <taxon>Bacteroidia</taxon>
        <taxon>Marinilabiliales</taxon>
        <taxon>Marinilabiliaceae</taxon>
        <taxon>Carboxylicivirga</taxon>
    </lineage>
</organism>
<gene>
    <name evidence="10" type="ORF">KDU71_13230</name>
</gene>
<dbReference type="Gene3D" id="3.40.50.2300">
    <property type="match status" value="1"/>
</dbReference>
<dbReference type="InterPro" id="IPR011006">
    <property type="entry name" value="CheY-like_superfamily"/>
</dbReference>
<dbReference type="CDD" id="cd00383">
    <property type="entry name" value="trans_reg_C"/>
    <property type="match status" value="1"/>
</dbReference>
<keyword evidence="5" id="KW-0804">Transcription</keyword>
<evidence type="ECO:0000259" key="9">
    <source>
        <dbReference type="PROSITE" id="PS51755"/>
    </source>
</evidence>
<keyword evidence="11" id="KW-1185">Reference proteome</keyword>
<evidence type="ECO:0000259" key="8">
    <source>
        <dbReference type="PROSITE" id="PS50110"/>
    </source>
</evidence>
<reference evidence="10" key="2">
    <citation type="submission" date="2021-04" db="EMBL/GenBank/DDBJ databases">
        <authorList>
            <person name="Zhang T."/>
            <person name="Zhang Y."/>
            <person name="Lu D."/>
            <person name="Zuo D."/>
            <person name="Du Z."/>
        </authorList>
    </citation>
    <scope>NUCLEOTIDE SEQUENCE</scope>
    <source>
        <strain evidence="10">JR1</strain>
    </source>
</reference>
<dbReference type="GO" id="GO:0032993">
    <property type="term" value="C:protein-DNA complex"/>
    <property type="evidence" value="ECO:0007669"/>
    <property type="project" value="TreeGrafter"/>
</dbReference>
<dbReference type="Pfam" id="PF00486">
    <property type="entry name" value="Trans_reg_C"/>
    <property type="match status" value="1"/>
</dbReference>
<dbReference type="RefSeq" id="WP_212191560.1">
    <property type="nucleotide sequence ID" value="NZ_JAGTAR010000020.1"/>
</dbReference>
<dbReference type="InterPro" id="IPR036388">
    <property type="entry name" value="WH-like_DNA-bd_sf"/>
</dbReference>
<dbReference type="SMART" id="SM00862">
    <property type="entry name" value="Trans_reg_C"/>
    <property type="match status" value="1"/>
</dbReference>
<dbReference type="PANTHER" id="PTHR48111">
    <property type="entry name" value="REGULATOR OF RPOS"/>
    <property type="match status" value="1"/>
</dbReference>
<comment type="caution">
    <text evidence="10">The sequence shown here is derived from an EMBL/GenBank/DDBJ whole genome shotgun (WGS) entry which is preliminary data.</text>
</comment>
<dbReference type="EMBL" id="JAGTAR010000020">
    <property type="protein sequence ID" value="MBR8536530.1"/>
    <property type="molecule type" value="Genomic_DNA"/>
</dbReference>
<dbReference type="PROSITE" id="PS50110">
    <property type="entry name" value="RESPONSE_REGULATORY"/>
    <property type="match status" value="1"/>
</dbReference>
<evidence type="ECO:0000256" key="5">
    <source>
        <dbReference type="ARBA" id="ARBA00023163"/>
    </source>
</evidence>
<sequence>MKILIVEDEPQLAQSVQQFLSSEGHSCEVVGTLNSALQMLDGQFDIVLLDLNLPDGNGLEVVKKVKGGGMQTGIIILSARDSLENKIEGLELGADDYLTKPFQMAELNARLKSLVRRVHFKGEETINFNELEIVPGQLLVKVNDNPVDLTKKEFDLLVYFIANKNRVLTKTGIGEHMSKDFMDYGFTDDLIYSHIKNLRKKLIKAGCGDYIKNVYGVGYKFTDAT</sequence>
<feature type="domain" description="OmpR/PhoB-type" evidence="9">
    <location>
        <begin position="123"/>
        <end position="223"/>
    </location>
</feature>
<evidence type="ECO:0000256" key="4">
    <source>
        <dbReference type="ARBA" id="ARBA00023125"/>
    </source>
</evidence>